<dbReference type="EMBL" id="CP000249">
    <property type="protein sequence ID" value="ABD13019.1"/>
    <property type="molecule type" value="Genomic_DNA"/>
</dbReference>
<protein>
    <recommendedName>
        <fullName evidence="3">Sucrose-6-phosphate hydrolase</fullName>
    </recommendedName>
</protein>
<reference evidence="1 2" key="1">
    <citation type="journal article" date="2007" name="Genome Res.">
        <title>Genome characteristics of facultatively symbiotic Frankia sp. strains reflect host range and host plant biogeography.</title>
        <authorList>
            <person name="Normand P."/>
            <person name="Lapierre P."/>
            <person name="Tisa L.S."/>
            <person name="Gogarten J.P."/>
            <person name="Alloisio N."/>
            <person name="Bagnarol E."/>
            <person name="Bassi C.A."/>
            <person name="Berry A.M."/>
            <person name="Bickhart D.M."/>
            <person name="Choisne N."/>
            <person name="Couloux A."/>
            <person name="Cournoyer B."/>
            <person name="Cruveiller S."/>
            <person name="Daubin V."/>
            <person name="Demange N."/>
            <person name="Francino M.P."/>
            <person name="Goltsman E."/>
            <person name="Huang Y."/>
            <person name="Kopp O.R."/>
            <person name="Labarre L."/>
            <person name="Lapidus A."/>
            <person name="Lavire C."/>
            <person name="Marechal J."/>
            <person name="Martinez M."/>
            <person name="Mastronunzio J.E."/>
            <person name="Mullin B.C."/>
            <person name="Niemann J."/>
            <person name="Pujic P."/>
            <person name="Rawnsley T."/>
            <person name="Rouy Z."/>
            <person name="Schenowitz C."/>
            <person name="Sellstedt A."/>
            <person name="Tavares F."/>
            <person name="Tomkins J.P."/>
            <person name="Vallenet D."/>
            <person name="Valverde C."/>
            <person name="Wall L.G."/>
            <person name="Wang Y."/>
            <person name="Medigue C."/>
            <person name="Benson D.R."/>
        </authorList>
    </citation>
    <scope>NUCLEOTIDE SEQUENCE [LARGE SCALE GENOMIC DNA]</scope>
    <source>
        <strain evidence="2">DSM 45818 / CECT 9043 / CcI3</strain>
    </source>
</reference>
<dbReference type="SUPFAM" id="SSF56784">
    <property type="entry name" value="HAD-like"/>
    <property type="match status" value="1"/>
</dbReference>
<gene>
    <name evidence="1" type="ordered locus">Francci3_3667</name>
</gene>
<keyword evidence="2" id="KW-1185">Reference proteome</keyword>
<accession>Q2J6S3</accession>
<evidence type="ECO:0000313" key="1">
    <source>
        <dbReference type="EMBL" id="ABD13019.1"/>
    </source>
</evidence>
<sequence length="289" mass="29895">MTADSSPVTAGPSAASGPRHLLACDLDKTLIFSRHSLLLADDRPAPELVEVERLDGAPISFATARSLALLAELHDLAVLVPVTTRTLAQYARVELGVRPRYAIAANGGHLLVDGVPDPAWAADVAAEAAAACAPLAEMVALAERSAAGGWARLVRVADGLFVYLVAHDRAGIPDLTGEAETARAAGWAMSVQGRKVYFVPSVLTKQRAVVEVARRAGTARLLAAGDSVLDVPMLAAADHAIRPAHGELHELGWSGPNVTVTAAAGVLAGEQVLAAFVARVRAEIAAGSR</sequence>
<dbReference type="InterPro" id="IPR023214">
    <property type="entry name" value="HAD_sf"/>
</dbReference>
<dbReference type="PhylomeDB" id="Q2J6S3"/>
<dbReference type="InterPro" id="IPR036412">
    <property type="entry name" value="HAD-like_sf"/>
</dbReference>
<dbReference type="STRING" id="106370.Francci3_3667"/>
<evidence type="ECO:0008006" key="3">
    <source>
        <dbReference type="Google" id="ProtNLM"/>
    </source>
</evidence>
<dbReference type="Proteomes" id="UP000001937">
    <property type="component" value="Chromosome"/>
</dbReference>
<name>Q2J6S3_FRACC</name>
<dbReference type="AlphaFoldDB" id="Q2J6S3"/>
<dbReference type="KEGG" id="fra:Francci3_3667"/>
<organism evidence="1 2">
    <name type="scientific">Frankia casuarinae (strain DSM 45818 / CECT 9043 / HFP020203 / CcI3)</name>
    <dbReference type="NCBI Taxonomy" id="106370"/>
    <lineage>
        <taxon>Bacteria</taxon>
        <taxon>Bacillati</taxon>
        <taxon>Actinomycetota</taxon>
        <taxon>Actinomycetes</taxon>
        <taxon>Frankiales</taxon>
        <taxon>Frankiaceae</taxon>
        <taxon>Frankia</taxon>
    </lineage>
</organism>
<dbReference type="eggNOG" id="COG0561">
    <property type="taxonomic scope" value="Bacteria"/>
</dbReference>
<evidence type="ECO:0000313" key="2">
    <source>
        <dbReference type="Proteomes" id="UP000001937"/>
    </source>
</evidence>
<proteinExistence type="predicted"/>
<dbReference type="RefSeq" id="WP_011438043.1">
    <property type="nucleotide sequence ID" value="NC_007777.1"/>
</dbReference>
<dbReference type="HOGENOM" id="CLU_083285_1_0_11"/>
<dbReference type="Gene3D" id="3.40.50.1000">
    <property type="entry name" value="HAD superfamily/HAD-like"/>
    <property type="match status" value="2"/>
</dbReference>